<evidence type="ECO:0000256" key="14">
    <source>
        <dbReference type="ARBA" id="ARBA00023211"/>
    </source>
</evidence>
<feature type="binding site" evidence="19">
    <location>
        <begin position="252"/>
        <end position="256"/>
    </location>
    <ligand>
        <name>GTP</name>
        <dbReference type="ChEBI" id="CHEBI:37565"/>
    </ligand>
</feature>
<evidence type="ECO:0000256" key="1">
    <source>
        <dbReference type="ARBA" id="ARBA00000141"/>
    </source>
</evidence>
<comment type="cofactor">
    <cofactor evidence="19">
        <name>Zn(2+)</name>
        <dbReference type="ChEBI" id="CHEBI:29105"/>
    </cofactor>
    <text evidence="19">Binds 1 zinc ion per subunit.</text>
</comment>
<dbReference type="GO" id="GO:0000287">
    <property type="term" value="F:magnesium ion binding"/>
    <property type="evidence" value="ECO:0007669"/>
    <property type="project" value="UniProtKB-UniRule"/>
</dbReference>
<feature type="binding site" evidence="19">
    <location>
        <position position="268"/>
    </location>
    <ligand>
        <name>Zn(2+)</name>
        <dbReference type="ChEBI" id="CHEBI:29105"/>
        <note>catalytic</note>
    </ligand>
</feature>
<evidence type="ECO:0000256" key="12">
    <source>
        <dbReference type="ARBA" id="ARBA00022842"/>
    </source>
</evidence>
<feature type="binding site" evidence="19">
    <location>
        <position position="164"/>
    </location>
    <ligand>
        <name>D-ribulose 5-phosphate</name>
        <dbReference type="ChEBI" id="CHEBI:58121"/>
    </ligand>
</feature>
<organism evidence="21 22">
    <name type="scientific">Candidatus Anoxymicrobium japonicum</name>
    <dbReference type="NCBI Taxonomy" id="2013648"/>
    <lineage>
        <taxon>Bacteria</taxon>
        <taxon>Bacillati</taxon>
        <taxon>Actinomycetota</taxon>
        <taxon>Candidatus Geothermincolia</taxon>
        <taxon>Candidatus Geothermincolales</taxon>
        <taxon>Candidatus Anoxymicrobiaceae</taxon>
        <taxon>Candidatus Anoxymicrobium</taxon>
    </lineage>
</organism>
<feature type="binding site" evidence="19">
    <location>
        <position position="32"/>
    </location>
    <ligand>
        <name>D-ribulose 5-phosphate</name>
        <dbReference type="ChEBI" id="CHEBI:58121"/>
    </ligand>
</feature>
<dbReference type="GO" id="GO:0009231">
    <property type="term" value="P:riboflavin biosynthetic process"/>
    <property type="evidence" value="ECO:0007669"/>
    <property type="project" value="UniProtKB-UniRule"/>
</dbReference>
<dbReference type="PIRSF" id="PIRSF001259">
    <property type="entry name" value="RibA"/>
    <property type="match status" value="1"/>
</dbReference>
<evidence type="ECO:0000313" key="21">
    <source>
        <dbReference type="EMBL" id="PKQ28207.1"/>
    </source>
</evidence>
<dbReference type="GO" id="GO:0030145">
    <property type="term" value="F:manganese ion binding"/>
    <property type="evidence" value="ECO:0007669"/>
    <property type="project" value="UniProtKB-UniRule"/>
</dbReference>
<feature type="domain" description="GTP cyclohydrolase II" evidence="20">
    <location>
        <begin position="208"/>
        <end position="373"/>
    </location>
</feature>
<evidence type="ECO:0000256" key="19">
    <source>
        <dbReference type="HAMAP-Rule" id="MF_01283"/>
    </source>
</evidence>
<gene>
    <name evidence="19" type="primary">ribBA</name>
    <name evidence="21" type="ORF">CVT63_03940</name>
</gene>
<evidence type="ECO:0000313" key="22">
    <source>
        <dbReference type="Proteomes" id="UP000233654"/>
    </source>
</evidence>
<dbReference type="Pfam" id="PF00926">
    <property type="entry name" value="DHBP_synthase"/>
    <property type="match status" value="1"/>
</dbReference>
<feature type="binding site" evidence="19">
    <location>
        <position position="318"/>
    </location>
    <ligand>
        <name>GTP</name>
        <dbReference type="ChEBI" id="CHEBI:37565"/>
    </ligand>
</feature>
<feature type="binding site" evidence="19">
    <location>
        <position position="358"/>
    </location>
    <ligand>
        <name>GTP</name>
        <dbReference type="ChEBI" id="CHEBI:37565"/>
    </ligand>
</feature>
<comment type="cofactor">
    <cofactor evidence="2">
        <name>Mn(2+)</name>
        <dbReference type="ChEBI" id="CHEBI:29035"/>
    </cofactor>
</comment>
<dbReference type="UniPathway" id="UPA00275">
    <property type="reaction ID" value="UER00399"/>
</dbReference>
<dbReference type="HAMAP" id="MF_00179">
    <property type="entry name" value="RibA"/>
    <property type="match status" value="1"/>
</dbReference>
<comment type="cofactor">
    <cofactor evidence="19">
        <name>Mg(2+)</name>
        <dbReference type="ChEBI" id="CHEBI:18420"/>
    </cofactor>
    <cofactor evidence="19">
        <name>Mn(2+)</name>
        <dbReference type="ChEBI" id="CHEBI:29035"/>
    </cofactor>
    <text evidence="19">Binds 2 divalent metal cations per subunit. Magnesium or manganese.</text>
</comment>
<feature type="binding site" evidence="19">
    <location>
        <position position="28"/>
    </location>
    <ligand>
        <name>Mg(2+)</name>
        <dbReference type="ChEBI" id="CHEBI:18420"/>
        <label>1</label>
    </ligand>
</feature>
<sequence>MPFSTIDEAIEALQEGHVLIVVDDEERENEGDLVCSAQMVTPDVINFMSKNGRGLICMPCVASRLDELDIPAMVENNTSAQGTAFAVSIGARGKISTGISAYDRAVTVQAVINPETRPEDISKPGHVFPLRARDGGTLVRAGHTEAAVDLARLAGHFPAGVICEIMHDDGTMARVPELMKFAKKHGLKMITVENLIKYRTGAEQLVEKVSEARLPTAYGDFMAVGYESLVDRTFHLALVKGEVKGKKDVMVRVHSECLTGDVFDSRRCDCGAQVREAMRMINDAGSGVLLYMIGHEGRGIGLAHKLRAYQLQDMGMDTIEANLELGLPVDARDYGTGAQILRDLGITSMKLLTNNPAKRIGLEGYGLSVTERIGLQVLPCPENLRYLRTKKEKMGHVLDVEDVEK</sequence>
<dbReference type="PANTHER" id="PTHR21327">
    <property type="entry name" value="GTP CYCLOHYDROLASE II-RELATED"/>
    <property type="match status" value="1"/>
</dbReference>
<dbReference type="InterPro" id="IPR036144">
    <property type="entry name" value="RibA-like_sf"/>
</dbReference>
<feature type="binding site" evidence="19">
    <location>
        <begin position="296"/>
        <end position="298"/>
    </location>
    <ligand>
        <name>GTP</name>
        <dbReference type="ChEBI" id="CHEBI:37565"/>
    </ligand>
</feature>
<dbReference type="CDD" id="cd00641">
    <property type="entry name" value="GTP_cyclohydro2"/>
    <property type="match status" value="1"/>
</dbReference>
<dbReference type="EMBL" id="PHEX01000027">
    <property type="protein sequence ID" value="PKQ28207.1"/>
    <property type="molecule type" value="Genomic_DNA"/>
</dbReference>
<comment type="pathway">
    <text evidence="4 19">Cofactor biosynthesis; riboflavin biosynthesis; 5-amino-6-(D-ribitylamino)uracil from GTP: step 1/4.</text>
</comment>
<comment type="catalytic activity">
    <reaction evidence="1 19">
        <text>D-ribulose 5-phosphate = (2S)-2-hydroxy-3-oxobutyl phosphate + formate + H(+)</text>
        <dbReference type="Rhea" id="RHEA:18457"/>
        <dbReference type="ChEBI" id="CHEBI:15378"/>
        <dbReference type="ChEBI" id="CHEBI:15740"/>
        <dbReference type="ChEBI" id="CHEBI:58121"/>
        <dbReference type="ChEBI" id="CHEBI:58830"/>
        <dbReference type="EC" id="4.1.99.12"/>
    </reaction>
</comment>
<dbReference type="GO" id="GO:0003935">
    <property type="term" value="F:GTP cyclohydrolase II activity"/>
    <property type="evidence" value="ECO:0007669"/>
    <property type="project" value="UniProtKB-UniRule"/>
</dbReference>
<evidence type="ECO:0000259" key="20">
    <source>
        <dbReference type="Pfam" id="PF00925"/>
    </source>
</evidence>
<keyword evidence="9 19" id="KW-0547">Nucleotide-binding</keyword>
<dbReference type="NCBIfam" id="TIGR00506">
    <property type="entry name" value="ribB"/>
    <property type="match status" value="1"/>
</dbReference>
<evidence type="ECO:0000256" key="18">
    <source>
        <dbReference type="ARBA" id="ARBA00049295"/>
    </source>
</evidence>
<evidence type="ECO:0000256" key="9">
    <source>
        <dbReference type="ARBA" id="ARBA00022741"/>
    </source>
</evidence>
<evidence type="ECO:0000256" key="11">
    <source>
        <dbReference type="ARBA" id="ARBA00022833"/>
    </source>
</evidence>
<dbReference type="AlphaFoldDB" id="A0A2N3G665"/>
<dbReference type="Pfam" id="PF00925">
    <property type="entry name" value="GTP_cyclohydro2"/>
    <property type="match status" value="1"/>
</dbReference>
<dbReference type="SUPFAM" id="SSF55821">
    <property type="entry name" value="YrdC/RibB"/>
    <property type="match status" value="1"/>
</dbReference>
<dbReference type="PANTHER" id="PTHR21327:SF18">
    <property type="entry name" value="3,4-DIHYDROXY-2-BUTANONE 4-PHOSPHATE SYNTHASE"/>
    <property type="match status" value="1"/>
</dbReference>
<evidence type="ECO:0000256" key="6">
    <source>
        <dbReference type="ARBA" id="ARBA00005520"/>
    </source>
</evidence>
<keyword evidence="15 19" id="KW-0456">Lyase</keyword>
<comment type="pathway">
    <text evidence="5 19">Cofactor biosynthesis; riboflavin biosynthesis; 2-hydroxy-3-oxobutyl phosphate from D-ribulose 5-phosphate: step 1/1.</text>
</comment>
<feature type="region of interest" description="GTP cyclohydrolase II" evidence="19">
    <location>
        <begin position="202"/>
        <end position="405"/>
    </location>
</feature>
<dbReference type="InterPro" id="IPR016299">
    <property type="entry name" value="Riboflavin_synth_RibBA"/>
</dbReference>
<evidence type="ECO:0000256" key="13">
    <source>
        <dbReference type="ARBA" id="ARBA00023134"/>
    </source>
</evidence>
<dbReference type="InterPro" id="IPR000422">
    <property type="entry name" value="DHBP_synthase_RibB"/>
</dbReference>
<feature type="binding site" evidence="19">
    <location>
        <position position="143"/>
    </location>
    <ligand>
        <name>Mg(2+)</name>
        <dbReference type="ChEBI" id="CHEBI:18420"/>
        <label>2</label>
    </ligand>
</feature>
<keyword evidence="8 19" id="KW-0479">Metal-binding</keyword>
<evidence type="ECO:0000256" key="8">
    <source>
        <dbReference type="ARBA" id="ARBA00022723"/>
    </source>
</evidence>
<evidence type="ECO:0000256" key="17">
    <source>
        <dbReference type="ARBA" id="ARBA00043932"/>
    </source>
</evidence>
<feature type="active site" description="Proton acceptor; for GTP cyclohydrolase activity" evidence="19">
    <location>
        <position position="330"/>
    </location>
</feature>
<dbReference type="HAMAP" id="MF_01283">
    <property type="entry name" value="RibBA"/>
    <property type="match status" value="1"/>
</dbReference>
<feature type="binding site" evidence="19">
    <location>
        <position position="353"/>
    </location>
    <ligand>
        <name>GTP</name>
        <dbReference type="ChEBI" id="CHEBI:37565"/>
    </ligand>
</feature>
<evidence type="ECO:0000256" key="5">
    <source>
        <dbReference type="ARBA" id="ARBA00004904"/>
    </source>
</evidence>
<reference evidence="21 22" key="1">
    <citation type="journal article" date="2017" name="ISME J.">
        <title>Potential for microbial H2 and metal transformations associated with novel bacteria and archaea in deep terrestrial subsurface sediments.</title>
        <authorList>
            <person name="Hernsdorf A.W."/>
            <person name="Amano Y."/>
            <person name="Miyakawa K."/>
            <person name="Ise K."/>
            <person name="Suzuki Y."/>
            <person name="Anantharaman K."/>
            <person name="Probst A."/>
            <person name="Burstein D."/>
            <person name="Thomas B.C."/>
            <person name="Banfield J.F."/>
        </authorList>
    </citation>
    <scope>NUCLEOTIDE SEQUENCE [LARGE SCALE GENOMIC DNA]</scope>
    <source>
        <strain evidence="21">HGW-Actinobacteria-3</strain>
    </source>
</reference>
<comment type="similarity">
    <text evidence="6 19">In the N-terminal section; belongs to the DHBP synthase family.</text>
</comment>
<dbReference type="NCBIfam" id="NF001591">
    <property type="entry name" value="PRK00393.1"/>
    <property type="match status" value="1"/>
</dbReference>
<feature type="binding site" evidence="19">
    <location>
        <position position="28"/>
    </location>
    <ligand>
        <name>Mg(2+)</name>
        <dbReference type="ChEBI" id="CHEBI:18420"/>
        <label>2</label>
    </ligand>
</feature>
<feature type="binding site" evidence="19">
    <location>
        <begin position="27"/>
        <end position="28"/>
    </location>
    <ligand>
        <name>D-ribulose 5-phosphate</name>
        <dbReference type="ChEBI" id="CHEBI:58121"/>
    </ligand>
</feature>
<dbReference type="NCBIfam" id="TIGR00505">
    <property type="entry name" value="ribA"/>
    <property type="match status" value="1"/>
</dbReference>
<feature type="binding site" evidence="19">
    <location>
        <position position="270"/>
    </location>
    <ligand>
        <name>Zn(2+)</name>
        <dbReference type="ChEBI" id="CHEBI:29105"/>
        <note>catalytic</note>
    </ligand>
</feature>
<comment type="similarity">
    <text evidence="19">In the C-terminal section; belongs to the GTP cyclohydrolase II family.</text>
</comment>
<evidence type="ECO:0000256" key="10">
    <source>
        <dbReference type="ARBA" id="ARBA00022801"/>
    </source>
</evidence>
<dbReference type="InterPro" id="IPR032677">
    <property type="entry name" value="GTP_cyclohydro_II"/>
</dbReference>
<keyword evidence="11 19" id="KW-0862">Zinc</keyword>
<evidence type="ECO:0000256" key="4">
    <source>
        <dbReference type="ARBA" id="ARBA00004853"/>
    </source>
</evidence>
<feature type="active site" description="Nucleophile; for GTP cyclohydrolase activity" evidence="19">
    <location>
        <position position="332"/>
    </location>
</feature>
<dbReference type="FunFam" id="3.40.50.10990:FF:000001">
    <property type="entry name" value="Riboflavin biosynthesis protein RibBA"/>
    <property type="match status" value="1"/>
</dbReference>
<keyword evidence="7 19" id="KW-0686">Riboflavin biosynthesis</keyword>
<comment type="function">
    <text evidence="3 19">Catalyzes the conversion of D-ribulose 5-phosphate to formate and 3,4-dihydroxy-2-butanone 4-phosphate.</text>
</comment>
<feature type="binding site" evidence="19">
    <location>
        <position position="273"/>
    </location>
    <ligand>
        <name>GTP</name>
        <dbReference type="ChEBI" id="CHEBI:37565"/>
    </ligand>
</feature>
<evidence type="ECO:0000256" key="2">
    <source>
        <dbReference type="ARBA" id="ARBA00001936"/>
    </source>
</evidence>
<feature type="region of interest" description="DHBP synthase" evidence="19">
    <location>
        <begin position="1"/>
        <end position="201"/>
    </location>
</feature>
<dbReference type="GO" id="GO:0008686">
    <property type="term" value="F:3,4-dihydroxy-2-butanone-4-phosphate synthase activity"/>
    <property type="evidence" value="ECO:0007669"/>
    <property type="project" value="UniProtKB-UniRule"/>
</dbReference>
<evidence type="ECO:0000256" key="15">
    <source>
        <dbReference type="ARBA" id="ARBA00023239"/>
    </source>
</evidence>
<comment type="function">
    <text evidence="17 19">Catalyzes the conversion of GTP to 2,5-diamino-6-ribosylamino-4(3H)-pyrimidinone 5'-phosphate (DARP), formate and pyrophosphate.</text>
</comment>
<name>A0A2N3G665_9ACTN</name>
<keyword evidence="13 19" id="KW-0342">GTP-binding</keyword>
<dbReference type="HAMAP" id="MF_00180">
    <property type="entry name" value="RibB"/>
    <property type="match status" value="1"/>
</dbReference>
<dbReference type="EC" id="3.5.4.25" evidence="19"/>
<protein>
    <recommendedName>
        <fullName evidence="19">Riboflavin biosynthesis protein RibBA</fullName>
    </recommendedName>
    <domain>
        <recommendedName>
            <fullName evidence="19">3,4-dihydroxy-2-butanone 4-phosphate synthase</fullName>
            <shortName evidence="19">DHBP synthase</shortName>
            <ecNumber evidence="19">4.1.99.12</ecNumber>
        </recommendedName>
    </domain>
    <domain>
        <recommendedName>
            <fullName evidence="19">GTP cyclohydrolase-2</fullName>
            <ecNumber evidence="19">3.5.4.25</ecNumber>
        </recommendedName>
        <alternativeName>
            <fullName evidence="19">GTP cyclohydrolase II</fullName>
        </alternativeName>
    </domain>
</protein>
<keyword evidence="16 19" id="KW-0511">Multifunctional enzyme</keyword>
<dbReference type="GO" id="GO:0008270">
    <property type="term" value="F:zinc ion binding"/>
    <property type="evidence" value="ECO:0007669"/>
    <property type="project" value="UniProtKB-UniRule"/>
</dbReference>
<comment type="caution">
    <text evidence="21">The sequence shown here is derived from an EMBL/GenBank/DDBJ whole genome shotgun (WGS) entry which is preliminary data.</text>
</comment>
<dbReference type="SUPFAM" id="SSF142695">
    <property type="entry name" value="RibA-like"/>
    <property type="match status" value="1"/>
</dbReference>
<accession>A0A2N3G665</accession>
<keyword evidence="14 19" id="KW-0464">Manganese</keyword>
<dbReference type="InterPro" id="IPR017945">
    <property type="entry name" value="DHBP_synth_RibB-like_a/b_dom"/>
</dbReference>
<dbReference type="NCBIfam" id="NF006803">
    <property type="entry name" value="PRK09311.1"/>
    <property type="match status" value="1"/>
</dbReference>
<dbReference type="Gene3D" id="3.40.50.10990">
    <property type="entry name" value="GTP cyclohydrolase II"/>
    <property type="match status" value="1"/>
</dbReference>
<dbReference type="GO" id="GO:0005525">
    <property type="term" value="F:GTP binding"/>
    <property type="evidence" value="ECO:0007669"/>
    <property type="project" value="UniProtKB-KW"/>
</dbReference>
<evidence type="ECO:0000256" key="3">
    <source>
        <dbReference type="ARBA" id="ARBA00002284"/>
    </source>
</evidence>
<dbReference type="Proteomes" id="UP000233654">
    <property type="component" value="Unassembled WGS sequence"/>
</dbReference>
<dbReference type="InterPro" id="IPR000926">
    <property type="entry name" value="RibA"/>
</dbReference>
<feature type="site" description="Essential for DHBP synthase activity" evidence="19">
    <location>
        <position position="164"/>
    </location>
</feature>
<evidence type="ECO:0000256" key="7">
    <source>
        <dbReference type="ARBA" id="ARBA00022619"/>
    </source>
</evidence>
<feature type="site" description="Essential for DHBP synthase activity" evidence="19">
    <location>
        <position position="126"/>
    </location>
</feature>
<dbReference type="GO" id="GO:0005829">
    <property type="term" value="C:cytosol"/>
    <property type="evidence" value="ECO:0007669"/>
    <property type="project" value="TreeGrafter"/>
</dbReference>
<dbReference type="FunFam" id="3.90.870.10:FF:000001">
    <property type="entry name" value="Riboflavin biosynthesis protein RibBA"/>
    <property type="match status" value="1"/>
</dbReference>
<proteinExistence type="inferred from homology"/>
<keyword evidence="12 19" id="KW-0460">Magnesium</keyword>
<dbReference type="Gene3D" id="3.90.870.10">
    <property type="entry name" value="DHBP synthase"/>
    <property type="match status" value="1"/>
</dbReference>
<keyword evidence="10 19" id="KW-0378">Hydrolase</keyword>
<comment type="catalytic activity">
    <reaction evidence="18 19">
        <text>GTP + 4 H2O = 2,5-diamino-6-hydroxy-4-(5-phosphoribosylamino)-pyrimidine + formate + 2 phosphate + 3 H(+)</text>
        <dbReference type="Rhea" id="RHEA:23704"/>
        <dbReference type="ChEBI" id="CHEBI:15377"/>
        <dbReference type="ChEBI" id="CHEBI:15378"/>
        <dbReference type="ChEBI" id="CHEBI:15740"/>
        <dbReference type="ChEBI" id="CHEBI:37565"/>
        <dbReference type="ChEBI" id="CHEBI:43474"/>
        <dbReference type="ChEBI" id="CHEBI:58614"/>
        <dbReference type="EC" id="3.5.4.25"/>
    </reaction>
</comment>
<dbReference type="EC" id="4.1.99.12" evidence="19"/>
<evidence type="ECO:0000256" key="16">
    <source>
        <dbReference type="ARBA" id="ARBA00023268"/>
    </source>
</evidence>
<feature type="binding site" evidence="19">
    <location>
        <position position="257"/>
    </location>
    <ligand>
        <name>Zn(2+)</name>
        <dbReference type="ChEBI" id="CHEBI:29105"/>
        <note>catalytic</note>
    </ligand>
</feature>
<feature type="binding site" evidence="19">
    <location>
        <begin position="140"/>
        <end position="144"/>
    </location>
    <ligand>
        <name>D-ribulose 5-phosphate</name>
        <dbReference type="ChEBI" id="CHEBI:58121"/>
    </ligand>
</feature>